<dbReference type="GO" id="GO:0005886">
    <property type="term" value="C:plasma membrane"/>
    <property type="evidence" value="ECO:0007669"/>
    <property type="project" value="UniProtKB-SubCell"/>
</dbReference>
<dbReference type="EMBL" id="UHIV01000001">
    <property type="protein sequence ID" value="SUP52493.1"/>
    <property type="molecule type" value="Genomic_DNA"/>
</dbReference>
<accession>A0A380NX61</accession>
<feature type="transmembrane region" description="Helical" evidence="7">
    <location>
        <begin position="95"/>
        <end position="118"/>
    </location>
</feature>
<dbReference type="PANTHER" id="PTHR10590">
    <property type="entry name" value="SODIUM/NUCLEOSIDE COTRANSPORTER"/>
    <property type="match status" value="1"/>
</dbReference>
<feature type="domain" description="Concentrative nucleoside transporter N-terminal" evidence="8">
    <location>
        <begin position="10"/>
        <end position="81"/>
    </location>
</feature>
<proteinExistence type="inferred from homology"/>
<feature type="transmembrane region" description="Helical" evidence="7">
    <location>
        <begin position="253"/>
        <end position="271"/>
    </location>
</feature>
<evidence type="ECO:0000259" key="8">
    <source>
        <dbReference type="Pfam" id="PF01773"/>
    </source>
</evidence>
<dbReference type="STRING" id="1629.IV50_GL000644"/>
<dbReference type="AlphaFoldDB" id="A0A380NX61"/>
<evidence type="ECO:0000256" key="4">
    <source>
        <dbReference type="ARBA" id="ARBA00022692"/>
    </source>
</evidence>
<keyword evidence="3" id="KW-1003">Cell membrane</keyword>
<evidence type="ECO:0000256" key="2">
    <source>
        <dbReference type="ARBA" id="ARBA00009033"/>
    </source>
</evidence>
<feature type="transmembrane region" description="Helical" evidence="7">
    <location>
        <begin position="347"/>
        <end position="369"/>
    </location>
</feature>
<keyword evidence="5 7" id="KW-1133">Transmembrane helix</keyword>
<dbReference type="InterPro" id="IPR002668">
    <property type="entry name" value="CNT_N_dom"/>
</dbReference>
<reference evidence="10 11" key="1">
    <citation type="submission" date="2018-06" db="EMBL/GenBank/DDBJ databases">
        <authorList>
            <consortium name="Pathogen Informatics"/>
            <person name="Doyle S."/>
        </authorList>
    </citation>
    <scope>NUCLEOTIDE SEQUENCE [LARGE SCALE GENOMIC DNA]</scope>
    <source>
        <strain evidence="10 11">NCTC13645</strain>
    </source>
</reference>
<dbReference type="InterPro" id="IPR008276">
    <property type="entry name" value="C_nuclsd_transpt"/>
</dbReference>
<dbReference type="GO" id="GO:0005337">
    <property type="term" value="F:nucleoside transmembrane transporter activity"/>
    <property type="evidence" value="ECO:0007669"/>
    <property type="project" value="InterPro"/>
</dbReference>
<dbReference type="Pfam" id="PF01773">
    <property type="entry name" value="Nucleos_tra2_N"/>
    <property type="match status" value="1"/>
</dbReference>
<comment type="subcellular location">
    <subcellularLocation>
        <location evidence="1">Cell membrane</location>
        <topology evidence="1">Multi-pass membrane protein</topology>
    </subcellularLocation>
</comment>
<evidence type="ECO:0000259" key="9">
    <source>
        <dbReference type="Pfam" id="PF07662"/>
    </source>
</evidence>
<protein>
    <submittedName>
        <fullName evidence="10">Purine nucleoside transport protein nupG</fullName>
    </submittedName>
</protein>
<name>A0A380NX61_WEIVI</name>
<dbReference type="PANTHER" id="PTHR10590:SF19">
    <property type="entry name" value="PURINE NUCLEOSIDE TRANSPORT PROTEIN NUPG"/>
    <property type="match status" value="1"/>
</dbReference>
<dbReference type="GO" id="GO:0015293">
    <property type="term" value="F:symporter activity"/>
    <property type="evidence" value="ECO:0007669"/>
    <property type="project" value="TreeGrafter"/>
</dbReference>
<feature type="transmembrane region" description="Helical" evidence="7">
    <location>
        <begin position="283"/>
        <end position="302"/>
    </location>
</feature>
<evidence type="ECO:0000256" key="6">
    <source>
        <dbReference type="ARBA" id="ARBA00023136"/>
    </source>
</evidence>
<organism evidence="10 11">
    <name type="scientific">Weissella viridescens</name>
    <name type="common">Lactobacillus viridescens</name>
    <dbReference type="NCBI Taxonomy" id="1629"/>
    <lineage>
        <taxon>Bacteria</taxon>
        <taxon>Bacillati</taxon>
        <taxon>Bacillota</taxon>
        <taxon>Bacilli</taxon>
        <taxon>Lactobacillales</taxon>
        <taxon>Lactobacillaceae</taxon>
        <taxon>Weissella</taxon>
    </lineage>
</organism>
<dbReference type="InterPro" id="IPR011657">
    <property type="entry name" value="CNT_C_dom"/>
</dbReference>
<dbReference type="Pfam" id="PF07662">
    <property type="entry name" value="Nucleos_tra2_C"/>
    <property type="match status" value="1"/>
</dbReference>
<gene>
    <name evidence="10" type="primary">nupG</name>
    <name evidence="10" type="ORF">NCTC13645_00385</name>
</gene>
<feature type="transmembrane region" description="Helical" evidence="7">
    <location>
        <begin position="6"/>
        <end position="21"/>
    </location>
</feature>
<evidence type="ECO:0000256" key="5">
    <source>
        <dbReference type="ARBA" id="ARBA00022989"/>
    </source>
</evidence>
<evidence type="ECO:0000256" key="3">
    <source>
        <dbReference type="ARBA" id="ARBA00022475"/>
    </source>
</evidence>
<evidence type="ECO:0000256" key="1">
    <source>
        <dbReference type="ARBA" id="ARBA00004651"/>
    </source>
</evidence>
<feature type="transmembrane region" description="Helical" evidence="7">
    <location>
        <begin position="64"/>
        <end position="83"/>
    </location>
</feature>
<evidence type="ECO:0000313" key="11">
    <source>
        <dbReference type="Proteomes" id="UP000254621"/>
    </source>
</evidence>
<feature type="transmembrane region" description="Helical" evidence="7">
    <location>
        <begin position="169"/>
        <end position="189"/>
    </location>
</feature>
<feature type="domain" description="Concentrative nucleoside transporter C-terminal" evidence="9">
    <location>
        <begin position="195"/>
        <end position="377"/>
    </location>
</feature>
<keyword evidence="4 7" id="KW-0812">Transmembrane</keyword>
<evidence type="ECO:0000256" key="7">
    <source>
        <dbReference type="SAM" id="Phobius"/>
    </source>
</evidence>
<evidence type="ECO:0000313" key="10">
    <source>
        <dbReference type="EMBL" id="SUP52493.1"/>
    </source>
</evidence>
<sequence length="430" mass="47670">MFYIIVNFLSIFVFLGIAFLFSNDRKNVKWSRILLVVALELLLAWFFMKFSIGQDIVKGAADAFAWIVQAANIGIAFALPDWLKPTTGMPNFVTSALLPMLLVVPLFDILTYLGILPWLVKWIGRGLSFITGQPKFEAFFSVEMMFLGNTEVLAVSGAQLNAMSARRNYTLALMSMSCVTAAILGAYTAMVPGQYVMAAVPLNILGAIVISSLLNPVEVSPEEDTIASIHKEGEKREPFFSFLGDSILNAGRLILIITATVIAFIALAGFIDKVFALTGLHWLSLENIFGVVLFPFAWLLGFDTNQAFQIAQFMGTKLVTNEFVVMGKISKDIMAGTGLFANEHAKAVLTVFLTSFANFSTVGMILGAFKGLVSKERMITLQPTYHRCYFQVSWFHYFLLLLPDYSFGNHCLTRGIPHGKTCHFRYGSRN</sequence>
<feature type="transmembrane region" description="Helical" evidence="7">
    <location>
        <begin position="33"/>
        <end position="52"/>
    </location>
</feature>
<keyword evidence="6 7" id="KW-0472">Membrane</keyword>
<comment type="similarity">
    <text evidence="2">Belongs to the concentrative nucleoside transporter (CNT) (TC 2.A.41) family.</text>
</comment>
<dbReference type="Proteomes" id="UP000254621">
    <property type="component" value="Unassembled WGS sequence"/>
</dbReference>